<dbReference type="AlphaFoldDB" id="A0A7H8R4Y6"/>
<evidence type="ECO:0000256" key="5">
    <source>
        <dbReference type="ARBA" id="ARBA00023163"/>
    </source>
</evidence>
<keyword evidence="2" id="KW-0479">Metal-binding</keyword>
<name>A0A7H8R4Y6_TALRU</name>
<dbReference type="InterPro" id="IPR036864">
    <property type="entry name" value="Zn2-C6_fun-type_DNA-bd_sf"/>
</dbReference>
<comment type="subcellular location">
    <subcellularLocation>
        <location evidence="1">Nucleus</location>
    </subcellularLocation>
</comment>
<evidence type="ECO:0000256" key="2">
    <source>
        <dbReference type="ARBA" id="ARBA00022723"/>
    </source>
</evidence>
<dbReference type="CDD" id="cd12148">
    <property type="entry name" value="fungal_TF_MHR"/>
    <property type="match status" value="1"/>
</dbReference>
<dbReference type="SUPFAM" id="SSF57701">
    <property type="entry name" value="Zn2/Cys6 DNA-binding domain"/>
    <property type="match status" value="1"/>
</dbReference>
<dbReference type="SMART" id="SM00906">
    <property type="entry name" value="Fungal_trans"/>
    <property type="match status" value="1"/>
</dbReference>
<dbReference type="GO" id="GO:0008270">
    <property type="term" value="F:zinc ion binding"/>
    <property type="evidence" value="ECO:0007669"/>
    <property type="project" value="InterPro"/>
</dbReference>
<feature type="region of interest" description="Disordered" evidence="7">
    <location>
        <begin position="88"/>
        <end position="147"/>
    </location>
</feature>
<dbReference type="InterPro" id="IPR050613">
    <property type="entry name" value="Sec_Metabolite_Reg"/>
</dbReference>
<keyword evidence="5" id="KW-0804">Transcription</keyword>
<feature type="domain" description="Zn(2)-C6 fungal-type" evidence="8">
    <location>
        <begin position="28"/>
        <end position="59"/>
    </location>
</feature>
<keyword evidence="4" id="KW-0238">DNA-binding</keyword>
<evidence type="ECO:0000313" key="10">
    <source>
        <dbReference type="Proteomes" id="UP000509510"/>
    </source>
</evidence>
<reference evidence="10" key="1">
    <citation type="submission" date="2020-06" db="EMBL/GenBank/DDBJ databases">
        <title>A chromosome-scale genome assembly of Talaromyces rugulosus W13939.</title>
        <authorList>
            <person name="Wang B."/>
            <person name="Guo L."/>
            <person name="Ye K."/>
            <person name="Wang L."/>
        </authorList>
    </citation>
    <scope>NUCLEOTIDE SEQUENCE [LARGE SCALE GENOMIC DNA]</scope>
    <source>
        <strain evidence="10">W13939</strain>
    </source>
</reference>
<dbReference type="Pfam" id="PF04082">
    <property type="entry name" value="Fungal_trans"/>
    <property type="match status" value="1"/>
</dbReference>
<dbReference type="KEGG" id="trg:TRUGW13939_08373"/>
<evidence type="ECO:0000256" key="1">
    <source>
        <dbReference type="ARBA" id="ARBA00004123"/>
    </source>
</evidence>
<organism evidence="9 10">
    <name type="scientific">Talaromyces rugulosus</name>
    <name type="common">Penicillium rugulosum</name>
    <dbReference type="NCBI Taxonomy" id="121627"/>
    <lineage>
        <taxon>Eukaryota</taxon>
        <taxon>Fungi</taxon>
        <taxon>Dikarya</taxon>
        <taxon>Ascomycota</taxon>
        <taxon>Pezizomycotina</taxon>
        <taxon>Eurotiomycetes</taxon>
        <taxon>Eurotiomycetidae</taxon>
        <taxon>Eurotiales</taxon>
        <taxon>Trichocomaceae</taxon>
        <taxon>Talaromyces</taxon>
        <taxon>Talaromyces sect. Islandici</taxon>
    </lineage>
</organism>
<dbReference type="GeneID" id="55995862"/>
<keyword evidence="3" id="KW-0805">Transcription regulation</keyword>
<feature type="region of interest" description="Disordered" evidence="7">
    <location>
        <begin position="1"/>
        <end position="26"/>
    </location>
</feature>
<protein>
    <recommendedName>
        <fullName evidence="8">Zn(2)-C6 fungal-type domain-containing protein</fullName>
    </recommendedName>
</protein>
<dbReference type="EMBL" id="CP055901">
    <property type="protein sequence ID" value="QKX61226.1"/>
    <property type="molecule type" value="Genomic_DNA"/>
</dbReference>
<dbReference type="PROSITE" id="PS50048">
    <property type="entry name" value="ZN2_CY6_FUNGAL_2"/>
    <property type="match status" value="1"/>
</dbReference>
<dbReference type="RefSeq" id="XP_035347401.1">
    <property type="nucleotide sequence ID" value="XM_035491508.1"/>
</dbReference>
<sequence length="729" mass="82478">MDPHPNGDANGRGVRPVNAPIRGRPQLSCTPCKRRKLKCDRARPCDNCVKRREADTCVYPATGSVARDQTRESKKTKKRIERLESLVMELLDRGPSTNETLSDGPATSESDSQTQSQTYRNGGEAENDHDTDHSPMQNDIPPLRRLSGLPASTSSSSLWETVLQDIGEIKNYFEEHENDFKLQAGKVEDARNPPVEPYVLEGSPGQWNVDTFIPYVPPRPVVDILIAHYFGVDSFVRPIIHPKKFLREYEMFWHDQYRVSKLWLGLLFAIMRRAVHVARESGLDLSPHLGDIDEAIALFRMRTKQILLATMFTSPSIAKLELTLVHLDAEFTHSQDTSTEVWIAMATAVRMAMKLGLHRDPSLHDNLSPFECEMRRRLWLGLVQTDVLLSWQVGLPSMIVLKQCDTMLPRNLFEDDFDENTNHLPLSRPWNEVTKMGPFVVKWPLFEVFSKIASHVQDIHPNDAEVPILEKEIFAARDSLPPMYKVRPIQDSILDSPAIILRRFTIDQTVHSGICVLHRRLFPLARTHPQYSHSRKAGIDAALTLLNYQALHYHETAPTGRLAGHKWMATSVVRHDYLLAAMLLCLDLRQAMAVTTHPASTDISLWGKERREEMVAALETSYHVWRASKDTSIESFRASEAVAVLLNKVRSEESEKPMPESSTGSMPSVETLEISPPEFAVPNPDPYSLSLPFSEMVTSPGAIDWAEFDRYVMGGNVPVDVESIYRSIN</sequence>
<feature type="region of interest" description="Disordered" evidence="7">
    <location>
        <begin position="651"/>
        <end position="670"/>
    </location>
</feature>
<dbReference type="GO" id="GO:0003677">
    <property type="term" value="F:DNA binding"/>
    <property type="evidence" value="ECO:0007669"/>
    <property type="project" value="UniProtKB-KW"/>
</dbReference>
<dbReference type="GO" id="GO:0006351">
    <property type="term" value="P:DNA-templated transcription"/>
    <property type="evidence" value="ECO:0007669"/>
    <property type="project" value="InterPro"/>
</dbReference>
<evidence type="ECO:0000256" key="4">
    <source>
        <dbReference type="ARBA" id="ARBA00023125"/>
    </source>
</evidence>
<proteinExistence type="predicted"/>
<dbReference type="GO" id="GO:0005634">
    <property type="term" value="C:nucleus"/>
    <property type="evidence" value="ECO:0007669"/>
    <property type="project" value="UniProtKB-SubCell"/>
</dbReference>
<evidence type="ECO:0000256" key="3">
    <source>
        <dbReference type="ARBA" id="ARBA00023015"/>
    </source>
</evidence>
<keyword evidence="6" id="KW-0539">Nucleus</keyword>
<evidence type="ECO:0000259" key="8">
    <source>
        <dbReference type="PROSITE" id="PS50048"/>
    </source>
</evidence>
<dbReference type="Gene3D" id="4.10.240.10">
    <property type="entry name" value="Zn(2)-C6 fungal-type DNA-binding domain"/>
    <property type="match status" value="1"/>
</dbReference>
<dbReference type="Proteomes" id="UP000509510">
    <property type="component" value="Chromosome IV"/>
</dbReference>
<feature type="compositionally biased region" description="Low complexity" evidence="7">
    <location>
        <begin position="107"/>
        <end position="118"/>
    </location>
</feature>
<dbReference type="GO" id="GO:0000981">
    <property type="term" value="F:DNA-binding transcription factor activity, RNA polymerase II-specific"/>
    <property type="evidence" value="ECO:0007669"/>
    <property type="project" value="InterPro"/>
</dbReference>
<gene>
    <name evidence="9" type="ORF">TRUGW13939_08373</name>
</gene>
<evidence type="ECO:0000256" key="7">
    <source>
        <dbReference type="SAM" id="MobiDB-lite"/>
    </source>
</evidence>
<dbReference type="CDD" id="cd00067">
    <property type="entry name" value="GAL4"/>
    <property type="match status" value="1"/>
</dbReference>
<dbReference type="PROSITE" id="PS00463">
    <property type="entry name" value="ZN2_CY6_FUNGAL_1"/>
    <property type="match status" value="1"/>
</dbReference>
<evidence type="ECO:0000313" key="9">
    <source>
        <dbReference type="EMBL" id="QKX61226.1"/>
    </source>
</evidence>
<evidence type="ECO:0000256" key="6">
    <source>
        <dbReference type="ARBA" id="ARBA00023242"/>
    </source>
</evidence>
<keyword evidence="10" id="KW-1185">Reference proteome</keyword>
<dbReference type="OrthoDB" id="5431381at2759"/>
<dbReference type="InterPro" id="IPR001138">
    <property type="entry name" value="Zn2Cys6_DnaBD"/>
</dbReference>
<dbReference type="SMART" id="SM00066">
    <property type="entry name" value="GAL4"/>
    <property type="match status" value="1"/>
</dbReference>
<dbReference type="Pfam" id="PF00172">
    <property type="entry name" value="Zn_clus"/>
    <property type="match status" value="1"/>
</dbReference>
<dbReference type="PANTHER" id="PTHR31001:SF49">
    <property type="entry name" value="ZN(II)2CYS6 TRANSCRIPTION FACTOR (EUROFUNG)"/>
    <property type="match status" value="1"/>
</dbReference>
<dbReference type="InterPro" id="IPR007219">
    <property type="entry name" value="XnlR_reg_dom"/>
</dbReference>
<accession>A0A7H8R4Y6</accession>
<dbReference type="PANTHER" id="PTHR31001">
    <property type="entry name" value="UNCHARACTERIZED TRANSCRIPTIONAL REGULATORY PROTEIN"/>
    <property type="match status" value="1"/>
</dbReference>